<proteinExistence type="predicted"/>
<reference evidence="2" key="2">
    <citation type="submission" date="2024-05" db="EMBL/GenBank/DDBJ databases">
        <title>Identification and characterization of horizontal gene transfer across gut microbiota members of farm animals based on homology search.</title>
        <authorList>
            <person name="Schwarzerova J."/>
            <person name="Nykrynova M."/>
            <person name="Jureckova K."/>
            <person name="Cejkova D."/>
            <person name="Rychlik I."/>
        </authorList>
    </citation>
    <scope>NUCLEOTIDE SEQUENCE</scope>
    <source>
        <strain evidence="2">176_SSukc20</strain>
    </source>
</reference>
<evidence type="ECO:0000313" key="3">
    <source>
        <dbReference type="Proteomes" id="UP001168435"/>
    </source>
</evidence>
<dbReference type="Pfam" id="PF00535">
    <property type="entry name" value="Glycos_transf_2"/>
    <property type="match status" value="1"/>
</dbReference>
<dbReference type="EMBL" id="JAUEIQ010000012">
    <property type="protein sequence ID" value="MDN0064728.1"/>
    <property type="molecule type" value="Genomic_DNA"/>
</dbReference>
<protein>
    <submittedName>
        <fullName evidence="2">Glycosyltransferase family 2 protein</fullName>
        <ecNumber evidence="2">2.4.-.-</ecNumber>
    </submittedName>
</protein>
<organism evidence="2 3">
    <name type="scientific">Collinsella ihumii</name>
    <dbReference type="NCBI Taxonomy" id="1720204"/>
    <lineage>
        <taxon>Bacteria</taxon>
        <taxon>Bacillati</taxon>
        <taxon>Actinomycetota</taxon>
        <taxon>Coriobacteriia</taxon>
        <taxon>Coriobacteriales</taxon>
        <taxon>Coriobacteriaceae</taxon>
        <taxon>Collinsella</taxon>
    </lineage>
</organism>
<dbReference type="GO" id="GO:0016757">
    <property type="term" value="F:glycosyltransferase activity"/>
    <property type="evidence" value="ECO:0007669"/>
    <property type="project" value="UniProtKB-KW"/>
</dbReference>
<dbReference type="PANTHER" id="PTHR22916:SF3">
    <property type="entry name" value="UDP-GLCNAC:BETAGAL BETA-1,3-N-ACETYLGLUCOSAMINYLTRANSFERASE-LIKE PROTEIN 1"/>
    <property type="match status" value="1"/>
</dbReference>
<dbReference type="Proteomes" id="UP001168435">
    <property type="component" value="Unassembled WGS sequence"/>
</dbReference>
<dbReference type="SUPFAM" id="SSF53448">
    <property type="entry name" value="Nucleotide-diphospho-sugar transferases"/>
    <property type="match status" value="1"/>
</dbReference>
<dbReference type="PANTHER" id="PTHR22916">
    <property type="entry name" value="GLYCOSYLTRANSFERASE"/>
    <property type="match status" value="1"/>
</dbReference>
<dbReference type="RefSeq" id="WP_289836310.1">
    <property type="nucleotide sequence ID" value="NZ_JAUEIQ010000012.1"/>
</dbReference>
<feature type="domain" description="Glycosyltransferase 2-like" evidence="1">
    <location>
        <begin position="74"/>
        <end position="204"/>
    </location>
</feature>
<keyword evidence="2" id="KW-0808">Transferase</keyword>
<name>A0ABT7XH40_9ACTN</name>
<sequence length="372" mass="41736">MGLLIKILMKAARAALRSGGLYRMVRKWAVNRGRTVLPSTESARTVLENASPRPAACDLPASRDWPSDPEADVTIIIPCYNARAYVEKCVRSVLGQRTSRSVEVIAVDDGSTDGTGDILDRLALDDVRLCVIHQSNRGFSGARNIGISKARGALISFVDSDDMLVPNAIETLCREYDKGGCDFVTADYLTVSADGSKHSSHKGQRSHGAPWGRIYSREVWRRIEFPEGFWFEDTVQAFCIDPIFRNRYIDEELYEYRKHRGSISKRYHFQKKGLDTYWVIEEMLRWCEQLGIGYGQHILDQVVMHMGPLMLARTVALTKEEKLAMFTACCSLLASISEFEGMGTTLGDRWDDVLIALRTSNYALWCLAATAA</sequence>
<gene>
    <name evidence="2" type="ORF">QVN30_10470</name>
</gene>
<comment type="caution">
    <text evidence="2">The sequence shown here is derived from an EMBL/GenBank/DDBJ whole genome shotgun (WGS) entry which is preliminary data.</text>
</comment>
<dbReference type="InterPro" id="IPR001173">
    <property type="entry name" value="Glyco_trans_2-like"/>
</dbReference>
<evidence type="ECO:0000259" key="1">
    <source>
        <dbReference type="Pfam" id="PF00535"/>
    </source>
</evidence>
<keyword evidence="2" id="KW-0328">Glycosyltransferase</keyword>
<dbReference type="CDD" id="cd00761">
    <property type="entry name" value="Glyco_tranf_GTA_type"/>
    <property type="match status" value="1"/>
</dbReference>
<evidence type="ECO:0000313" key="2">
    <source>
        <dbReference type="EMBL" id="MDN0064728.1"/>
    </source>
</evidence>
<reference evidence="2" key="1">
    <citation type="submission" date="2023-06" db="EMBL/GenBank/DDBJ databases">
        <authorList>
            <person name="Zeman M."/>
            <person name="Kubasova T."/>
            <person name="Jahodarova E."/>
            <person name="Nykrynova M."/>
            <person name="Rychlik I."/>
        </authorList>
    </citation>
    <scope>NUCLEOTIDE SEQUENCE</scope>
    <source>
        <strain evidence="2">176_SSukc20</strain>
    </source>
</reference>
<dbReference type="EC" id="2.4.-.-" evidence="2"/>
<keyword evidence="3" id="KW-1185">Reference proteome</keyword>
<accession>A0ABT7XH40</accession>
<dbReference type="InterPro" id="IPR029044">
    <property type="entry name" value="Nucleotide-diphossugar_trans"/>
</dbReference>
<dbReference type="Gene3D" id="3.90.550.10">
    <property type="entry name" value="Spore Coat Polysaccharide Biosynthesis Protein SpsA, Chain A"/>
    <property type="match status" value="1"/>
</dbReference>